<evidence type="ECO:0000313" key="2">
    <source>
        <dbReference type="WBParaSite" id="HPBE_0001897701-mRNA-1"/>
    </source>
</evidence>
<dbReference type="Proteomes" id="UP000050761">
    <property type="component" value="Unassembled WGS sequence"/>
</dbReference>
<dbReference type="AlphaFoldDB" id="A0A8L8KNM1"/>
<sequence>LDCQGKPSEPPIPLSIVITPNLVDIQAPVVGKYQMIGFAQSALNQTEIEIRLACVAENVDMDFQVQYVIRSSPCDKEFFDAKRAENLKKLLSFYFDDPNHIPDAYNYDKIVYYKSKPTNFSCKVSAELSTPKDFNRKQKST</sequence>
<proteinExistence type="predicted"/>
<organism evidence="1 2">
    <name type="scientific">Heligmosomoides polygyrus</name>
    <name type="common">Parasitic roundworm</name>
    <dbReference type="NCBI Taxonomy" id="6339"/>
    <lineage>
        <taxon>Eukaryota</taxon>
        <taxon>Metazoa</taxon>
        <taxon>Ecdysozoa</taxon>
        <taxon>Nematoda</taxon>
        <taxon>Chromadorea</taxon>
        <taxon>Rhabditida</taxon>
        <taxon>Rhabditina</taxon>
        <taxon>Rhabditomorpha</taxon>
        <taxon>Strongyloidea</taxon>
        <taxon>Heligmosomidae</taxon>
        <taxon>Heligmosomoides</taxon>
    </lineage>
</organism>
<accession>A0A8L8KNM1</accession>
<dbReference type="WBParaSite" id="HPBE_0001897701-mRNA-1">
    <property type="protein sequence ID" value="HPBE_0001897701-mRNA-1"/>
    <property type="gene ID" value="HPBE_0001897701"/>
</dbReference>
<keyword evidence="1" id="KW-1185">Reference proteome</keyword>
<reference evidence="2" key="1">
    <citation type="submission" date="2019-09" db="UniProtKB">
        <authorList>
            <consortium name="WormBaseParasite"/>
        </authorList>
    </citation>
    <scope>IDENTIFICATION</scope>
</reference>
<name>A0A8L8KNM1_HELPZ</name>
<evidence type="ECO:0000313" key="1">
    <source>
        <dbReference type="Proteomes" id="UP000050761"/>
    </source>
</evidence>
<protein>
    <submittedName>
        <fullName evidence="2">ZP domain-containing protein</fullName>
    </submittedName>
</protein>